<dbReference type="RefSeq" id="WP_044236713.1">
    <property type="nucleotide sequence ID" value="NZ_ASRX01000006.1"/>
</dbReference>
<dbReference type="EMBL" id="ASRX01000006">
    <property type="protein sequence ID" value="EYF07907.1"/>
    <property type="molecule type" value="Genomic_DNA"/>
</dbReference>
<feature type="region of interest" description="Disordered" evidence="1">
    <location>
        <begin position="30"/>
        <end position="89"/>
    </location>
</feature>
<keyword evidence="4" id="KW-1185">Reference proteome</keyword>
<feature type="chain" id="PRO_5001496607" evidence="2">
    <location>
        <begin position="27"/>
        <end position="192"/>
    </location>
</feature>
<organism evidence="3 4">
    <name type="scientific">Chondromyces apiculatus DSM 436</name>
    <dbReference type="NCBI Taxonomy" id="1192034"/>
    <lineage>
        <taxon>Bacteria</taxon>
        <taxon>Pseudomonadati</taxon>
        <taxon>Myxococcota</taxon>
        <taxon>Polyangia</taxon>
        <taxon>Polyangiales</taxon>
        <taxon>Polyangiaceae</taxon>
        <taxon>Chondromyces</taxon>
    </lineage>
</organism>
<feature type="signal peptide" evidence="2">
    <location>
        <begin position="1"/>
        <end position="26"/>
    </location>
</feature>
<sequence>MTKLYITLLRSSVLAAALLAGLTGCGNTVLQTDPVDGDEKAEPDPPPEPDVEPDPPPEPDTPPPSGETSPRSAPSDGDEPPAASAPGVNAMDCSKQADLNLPEGALACYGVWDYGDAFGNDIDMCGDYLAPETGCAVATPACASGLAKSSRVVSISSASSEEIATIAQNLDVTPAVVREEMVEVYVYNCTSF</sequence>
<protein>
    <submittedName>
        <fullName evidence="3">Uncharacterized protein</fullName>
    </submittedName>
</protein>
<evidence type="ECO:0000256" key="2">
    <source>
        <dbReference type="SAM" id="SignalP"/>
    </source>
</evidence>
<keyword evidence="2" id="KW-0732">Signal</keyword>
<proteinExistence type="predicted"/>
<evidence type="ECO:0000256" key="1">
    <source>
        <dbReference type="SAM" id="MobiDB-lite"/>
    </source>
</evidence>
<name>A0A017TG57_9BACT</name>
<dbReference type="PROSITE" id="PS51257">
    <property type="entry name" value="PROKAR_LIPOPROTEIN"/>
    <property type="match status" value="1"/>
</dbReference>
<feature type="compositionally biased region" description="Acidic residues" evidence="1">
    <location>
        <begin position="44"/>
        <end position="57"/>
    </location>
</feature>
<comment type="caution">
    <text evidence="3">The sequence shown here is derived from an EMBL/GenBank/DDBJ whole genome shotgun (WGS) entry which is preliminary data.</text>
</comment>
<dbReference type="Proteomes" id="UP000019678">
    <property type="component" value="Unassembled WGS sequence"/>
</dbReference>
<evidence type="ECO:0000313" key="3">
    <source>
        <dbReference type="EMBL" id="EYF07907.1"/>
    </source>
</evidence>
<reference evidence="3 4" key="1">
    <citation type="submission" date="2013-05" db="EMBL/GenBank/DDBJ databases">
        <title>Genome assembly of Chondromyces apiculatus DSM 436.</title>
        <authorList>
            <person name="Sharma G."/>
            <person name="Khatri I."/>
            <person name="Kaur C."/>
            <person name="Mayilraj S."/>
            <person name="Subramanian S."/>
        </authorList>
    </citation>
    <scope>NUCLEOTIDE SEQUENCE [LARGE SCALE GENOMIC DNA]</scope>
    <source>
        <strain evidence="3 4">DSM 436</strain>
    </source>
</reference>
<gene>
    <name evidence="3" type="ORF">CAP_6929</name>
</gene>
<evidence type="ECO:0000313" key="4">
    <source>
        <dbReference type="Proteomes" id="UP000019678"/>
    </source>
</evidence>
<accession>A0A017TG57</accession>
<dbReference type="AlphaFoldDB" id="A0A017TG57"/>